<evidence type="ECO:0000256" key="1">
    <source>
        <dbReference type="SAM" id="MobiDB-lite"/>
    </source>
</evidence>
<dbReference type="PaxDb" id="2903-EOD32647"/>
<dbReference type="EnsemblProtists" id="EOD32647">
    <property type="protein sequence ID" value="EOD32647"/>
    <property type="gene ID" value="EMIHUDRAFT_364384"/>
</dbReference>
<dbReference type="GeneID" id="17277920"/>
<dbReference type="HOGENOM" id="CLU_2177696_0_0_1"/>
<protein>
    <submittedName>
        <fullName evidence="2">Uncharacterized protein</fullName>
    </submittedName>
</protein>
<feature type="region of interest" description="Disordered" evidence="1">
    <location>
        <begin position="63"/>
        <end position="91"/>
    </location>
</feature>
<feature type="compositionally biased region" description="Pro residues" evidence="1">
    <location>
        <begin position="70"/>
        <end position="85"/>
    </location>
</feature>
<keyword evidence="3" id="KW-1185">Reference proteome</keyword>
<dbReference type="AlphaFoldDB" id="A0A0D3KA62"/>
<name>A0A0D3KA62_EMIH1</name>
<evidence type="ECO:0000313" key="2">
    <source>
        <dbReference type="EnsemblProtists" id="EOD32647"/>
    </source>
</evidence>
<dbReference type="KEGG" id="ehx:EMIHUDRAFT_364384"/>
<sequence length="110" mass="10750">PAAAAPAATGAASAATASRWTRVAGSRGANRLKRWAVGGVATAIHLLRNRFVKLRKSAAAAAAAATATPIPRPPPAAASLTPPPAVAAAGTPNNPGVLGVVMGLLGALFW</sequence>
<dbReference type="Proteomes" id="UP000013827">
    <property type="component" value="Unassembled WGS sequence"/>
</dbReference>
<organism evidence="2 3">
    <name type="scientific">Emiliania huxleyi (strain CCMP1516)</name>
    <dbReference type="NCBI Taxonomy" id="280463"/>
    <lineage>
        <taxon>Eukaryota</taxon>
        <taxon>Haptista</taxon>
        <taxon>Haptophyta</taxon>
        <taxon>Prymnesiophyceae</taxon>
        <taxon>Isochrysidales</taxon>
        <taxon>Noelaerhabdaceae</taxon>
        <taxon>Emiliania</taxon>
    </lineage>
</organism>
<reference evidence="2" key="2">
    <citation type="submission" date="2024-10" db="UniProtKB">
        <authorList>
            <consortium name="EnsemblProtists"/>
        </authorList>
    </citation>
    <scope>IDENTIFICATION</scope>
</reference>
<evidence type="ECO:0000313" key="3">
    <source>
        <dbReference type="Proteomes" id="UP000013827"/>
    </source>
</evidence>
<dbReference type="RefSeq" id="XP_005785076.1">
    <property type="nucleotide sequence ID" value="XM_005785019.1"/>
</dbReference>
<accession>A0A0D3KA62</accession>
<reference evidence="3" key="1">
    <citation type="journal article" date="2013" name="Nature">
        <title>Pan genome of the phytoplankton Emiliania underpins its global distribution.</title>
        <authorList>
            <person name="Read B.A."/>
            <person name="Kegel J."/>
            <person name="Klute M.J."/>
            <person name="Kuo A."/>
            <person name="Lefebvre S.C."/>
            <person name="Maumus F."/>
            <person name="Mayer C."/>
            <person name="Miller J."/>
            <person name="Monier A."/>
            <person name="Salamov A."/>
            <person name="Young J."/>
            <person name="Aguilar M."/>
            <person name="Claverie J.M."/>
            <person name="Frickenhaus S."/>
            <person name="Gonzalez K."/>
            <person name="Herman E.K."/>
            <person name="Lin Y.C."/>
            <person name="Napier J."/>
            <person name="Ogata H."/>
            <person name="Sarno A.F."/>
            <person name="Shmutz J."/>
            <person name="Schroeder D."/>
            <person name="de Vargas C."/>
            <person name="Verret F."/>
            <person name="von Dassow P."/>
            <person name="Valentin K."/>
            <person name="Van de Peer Y."/>
            <person name="Wheeler G."/>
            <person name="Dacks J.B."/>
            <person name="Delwiche C.F."/>
            <person name="Dyhrman S.T."/>
            <person name="Glockner G."/>
            <person name="John U."/>
            <person name="Richards T."/>
            <person name="Worden A.Z."/>
            <person name="Zhang X."/>
            <person name="Grigoriev I.V."/>
            <person name="Allen A.E."/>
            <person name="Bidle K."/>
            <person name="Borodovsky M."/>
            <person name="Bowler C."/>
            <person name="Brownlee C."/>
            <person name="Cock J.M."/>
            <person name="Elias M."/>
            <person name="Gladyshev V.N."/>
            <person name="Groth M."/>
            <person name="Guda C."/>
            <person name="Hadaegh A."/>
            <person name="Iglesias-Rodriguez M.D."/>
            <person name="Jenkins J."/>
            <person name="Jones B.M."/>
            <person name="Lawson T."/>
            <person name="Leese F."/>
            <person name="Lindquist E."/>
            <person name="Lobanov A."/>
            <person name="Lomsadze A."/>
            <person name="Malik S.B."/>
            <person name="Marsh M.E."/>
            <person name="Mackinder L."/>
            <person name="Mock T."/>
            <person name="Mueller-Roeber B."/>
            <person name="Pagarete A."/>
            <person name="Parker M."/>
            <person name="Probert I."/>
            <person name="Quesneville H."/>
            <person name="Raines C."/>
            <person name="Rensing S.A."/>
            <person name="Riano-Pachon D.M."/>
            <person name="Richier S."/>
            <person name="Rokitta S."/>
            <person name="Shiraiwa Y."/>
            <person name="Soanes D.M."/>
            <person name="van der Giezen M."/>
            <person name="Wahlund T.M."/>
            <person name="Williams B."/>
            <person name="Wilson W."/>
            <person name="Wolfe G."/>
            <person name="Wurch L.L."/>
        </authorList>
    </citation>
    <scope>NUCLEOTIDE SEQUENCE</scope>
</reference>
<proteinExistence type="predicted"/>